<dbReference type="PROSITE" id="PS51366">
    <property type="entry name" value="MI"/>
    <property type="match status" value="1"/>
</dbReference>
<evidence type="ECO:0000256" key="4">
    <source>
        <dbReference type="SAM" id="MobiDB-lite"/>
    </source>
</evidence>
<accession>A0A9P8CL16</accession>
<dbReference type="GO" id="GO:0042274">
    <property type="term" value="P:ribosomal small subunit biogenesis"/>
    <property type="evidence" value="ECO:0007669"/>
    <property type="project" value="TreeGrafter"/>
</dbReference>
<dbReference type="SMART" id="SM00543">
    <property type="entry name" value="MIF4G"/>
    <property type="match status" value="1"/>
</dbReference>
<dbReference type="EMBL" id="MU253738">
    <property type="protein sequence ID" value="KAG9249151.1"/>
    <property type="molecule type" value="Genomic_DNA"/>
</dbReference>
<dbReference type="InterPro" id="IPR016024">
    <property type="entry name" value="ARM-type_fold"/>
</dbReference>
<proteinExistence type="inferred from homology"/>
<dbReference type="OrthoDB" id="361797at2759"/>
<reference evidence="6" key="1">
    <citation type="journal article" date="2021" name="IMA Fungus">
        <title>Genomic characterization of three marine fungi, including Emericellopsis atlantica sp. nov. with signatures of a generalist lifestyle and marine biomass degradation.</title>
        <authorList>
            <person name="Hagestad O.C."/>
            <person name="Hou L."/>
            <person name="Andersen J.H."/>
            <person name="Hansen E.H."/>
            <person name="Altermark B."/>
            <person name="Li C."/>
            <person name="Kuhnert E."/>
            <person name="Cox R.J."/>
            <person name="Crous P.W."/>
            <person name="Spatafora J.W."/>
            <person name="Lail K."/>
            <person name="Amirebrahimi M."/>
            <person name="Lipzen A."/>
            <person name="Pangilinan J."/>
            <person name="Andreopoulos W."/>
            <person name="Hayes R.D."/>
            <person name="Ng V."/>
            <person name="Grigoriev I.V."/>
            <person name="Jackson S.A."/>
            <person name="Sutton T.D.S."/>
            <person name="Dobson A.D.W."/>
            <person name="Rama T."/>
        </authorList>
    </citation>
    <scope>NUCLEOTIDE SEQUENCE</scope>
    <source>
        <strain evidence="6">TRa3180A</strain>
    </source>
</reference>
<keyword evidence="3" id="KW-0539">Nucleus</keyword>
<dbReference type="GO" id="GO:0003723">
    <property type="term" value="F:RNA binding"/>
    <property type="evidence" value="ECO:0007669"/>
    <property type="project" value="InterPro"/>
</dbReference>
<comment type="caution">
    <text evidence="6">The sequence shown here is derived from an EMBL/GenBank/DDBJ whole genome shotgun (WGS) entry which is preliminary data.</text>
</comment>
<feature type="compositionally biased region" description="Acidic residues" evidence="4">
    <location>
        <begin position="220"/>
        <end position="252"/>
    </location>
</feature>
<dbReference type="AlphaFoldDB" id="A0A9P8CL16"/>
<evidence type="ECO:0000313" key="7">
    <source>
        <dbReference type="Proteomes" id="UP000887226"/>
    </source>
</evidence>
<dbReference type="GO" id="GO:0005730">
    <property type="term" value="C:nucleolus"/>
    <property type="evidence" value="ECO:0007669"/>
    <property type="project" value="UniProtKB-SubCell"/>
</dbReference>
<dbReference type="InterPro" id="IPR003891">
    <property type="entry name" value="Initiation_fac_eIF4g_MI"/>
</dbReference>
<dbReference type="Gene3D" id="1.25.40.180">
    <property type="match status" value="1"/>
</dbReference>
<protein>
    <recommendedName>
        <fullName evidence="5">MI domain-containing protein</fullName>
    </recommendedName>
</protein>
<sequence length="864" mass="96631">MSTVRRLKPPGKLAAELGIEVPTGGGGKRSRFQKGSRKEIRKAERKQKRLAMNGPPSQKRHKAQHVRTEAIESEDEMSDFVSPPPKLAQKPKVAREVAQSPAKTKSILKKAKAPEPAPALDVKSRSPSPPPMKRKRKLDKMDWGEEEEIDWYEQALGLKGKKKKKLDEFGDLLGEIDQLEDIGLEEKRKAKAEGNEWLDEKRRKAKAAKIQYSGCKVEVESDDDNDMDFVEDDDDSDESIVENPFSDDEMGDSEGIRDYDAIDAEGEFDGFDSEEEDETPAPRVRENPYVAPKVKGAIASTKYIPPSMRKAATSDTELLTRLRRQTQGLVNRLTEANLIFLLGDIEQLYRDNARQHVTSTLVDLLLTSVCEPTSLPDTLIILPAGFIAAIYKIIGTDFGAQVIQRIVELFDAHYDRAAALLTDGPTSATTDISKETSNLIMLLAEMYNFQVVGSNLIFDYIRQFLGKLTELNTELNTELLLKIIRTSGPQLRQDDPSSLKDIVAMLRPSVASIGEENISVRTKFMIETINDLKNNKMKAGGVASAVTSEHTIRMKKTLGTLNTRTIKASEPLRIGLKDIRESDRKGKWWLVGASWAGKADEEVKDAHAITTKSSSRDDIEESGTTDLAQLAREQRMNTEVRRAIFVAIMSATDFQDAYIRLMKLRLKKKQEFEIPKVLIHCAGAEKSYNPYYTLIAKRLCGDNRLTKSFQFSLWDLFTQMGESGNGEDGPDEDDENALDTRHLVNLAKMFGTLIVEGGLGISVLKNLNLGFLQPKTKIFMEVLLISVLLQSQRQSDTKRDEVAVVNVMLRVKDTPQLITGLQYFIKKVIGRTDIAGGKEEKATIKWACKVCLETLQALVHSDIV</sequence>
<dbReference type="InterPro" id="IPR003890">
    <property type="entry name" value="MIF4G-like_typ-3"/>
</dbReference>
<evidence type="ECO:0000256" key="1">
    <source>
        <dbReference type="ARBA" id="ARBA00004604"/>
    </source>
</evidence>
<dbReference type="PANTHER" id="PTHR18034">
    <property type="entry name" value="CELL CYCLE CONTROL PROTEIN CWF22-RELATED"/>
    <property type="match status" value="1"/>
</dbReference>
<dbReference type="Pfam" id="PF02847">
    <property type="entry name" value="MA3"/>
    <property type="match status" value="1"/>
</dbReference>
<dbReference type="InterPro" id="IPR050781">
    <property type="entry name" value="CWC22_splicing_factor"/>
</dbReference>
<dbReference type="FunFam" id="1.25.40.180:FF:000050">
    <property type="entry name" value="Nuclear protein (Sgd1), putative"/>
    <property type="match status" value="1"/>
</dbReference>
<organism evidence="6 7">
    <name type="scientific">Calycina marina</name>
    <dbReference type="NCBI Taxonomy" id="1763456"/>
    <lineage>
        <taxon>Eukaryota</taxon>
        <taxon>Fungi</taxon>
        <taxon>Dikarya</taxon>
        <taxon>Ascomycota</taxon>
        <taxon>Pezizomycotina</taxon>
        <taxon>Leotiomycetes</taxon>
        <taxon>Helotiales</taxon>
        <taxon>Pezizellaceae</taxon>
        <taxon>Calycina</taxon>
    </lineage>
</organism>
<evidence type="ECO:0000313" key="6">
    <source>
        <dbReference type="EMBL" id="KAG9249151.1"/>
    </source>
</evidence>
<evidence type="ECO:0000259" key="5">
    <source>
        <dbReference type="PROSITE" id="PS51366"/>
    </source>
</evidence>
<dbReference type="Pfam" id="PF02854">
    <property type="entry name" value="MIF4G"/>
    <property type="match status" value="1"/>
</dbReference>
<dbReference type="PANTHER" id="PTHR18034:SF4">
    <property type="entry name" value="NUCLEOLAR MIF4G DOMAIN-CONTAINING PROTEIN 1"/>
    <property type="match status" value="1"/>
</dbReference>
<dbReference type="SMART" id="SM00544">
    <property type="entry name" value="MA3"/>
    <property type="match status" value="1"/>
</dbReference>
<keyword evidence="7" id="KW-1185">Reference proteome</keyword>
<name>A0A9P8CL16_9HELO</name>
<comment type="subcellular location">
    <subcellularLocation>
        <location evidence="1">Nucleus</location>
        <location evidence="1">Nucleolus</location>
    </subcellularLocation>
</comment>
<dbReference type="Proteomes" id="UP000887226">
    <property type="component" value="Unassembled WGS sequence"/>
</dbReference>
<comment type="similarity">
    <text evidence="2">Belongs to the CWC22 family.</text>
</comment>
<feature type="region of interest" description="Disordered" evidence="4">
    <location>
        <begin position="1"/>
        <end position="143"/>
    </location>
</feature>
<evidence type="ECO:0000256" key="2">
    <source>
        <dbReference type="ARBA" id="ARBA00006856"/>
    </source>
</evidence>
<feature type="region of interest" description="Disordered" evidence="4">
    <location>
        <begin position="217"/>
        <end position="254"/>
    </location>
</feature>
<evidence type="ECO:0000256" key="3">
    <source>
        <dbReference type="ARBA" id="ARBA00023242"/>
    </source>
</evidence>
<gene>
    <name evidence="6" type="ORF">BJ878DRAFT_431771</name>
</gene>
<feature type="domain" description="MI" evidence="5">
    <location>
        <begin position="639"/>
        <end position="769"/>
    </location>
</feature>
<dbReference type="SUPFAM" id="SSF48371">
    <property type="entry name" value="ARM repeat"/>
    <property type="match status" value="1"/>
</dbReference>